<evidence type="ECO:0000256" key="2">
    <source>
        <dbReference type="ARBA" id="ARBA00022694"/>
    </source>
</evidence>
<dbReference type="InterPro" id="IPR011760">
    <property type="entry name" value="PsdUridine_synth_TruD_insert"/>
</dbReference>
<keyword evidence="2 4" id="KW-0819">tRNA processing</keyword>
<dbReference type="PROSITE" id="PS01268">
    <property type="entry name" value="UPF0024"/>
    <property type="match status" value="1"/>
</dbReference>
<dbReference type="Pfam" id="PF01142">
    <property type="entry name" value="TruD"/>
    <property type="match status" value="2"/>
</dbReference>
<dbReference type="PANTHER" id="PTHR47811">
    <property type="entry name" value="TRNA PSEUDOURIDINE SYNTHASE D"/>
    <property type="match status" value="1"/>
</dbReference>
<dbReference type="AlphaFoldDB" id="A0A974RWJ7"/>
<dbReference type="SUPFAM" id="SSF55120">
    <property type="entry name" value="Pseudouridine synthase"/>
    <property type="match status" value="1"/>
</dbReference>
<dbReference type="EC" id="5.4.99.27" evidence="4"/>
<name>A0A974RWJ7_9GAMM</name>
<dbReference type="RefSeq" id="WP_201091688.1">
    <property type="nucleotide sequence ID" value="NZ_CP067393.1"/>
</dbReference>
<dbReference type="InterPro" id="IPR050170">
    <property type="entry name" value="TruD_pseudoU_synthase"/>
</dbReference>
<evidence type="ECO:0000256" key="1">
    <source>
        <dbReference type="ARBA" id="ARBA00007953"/>
    </source>
</evidence>
<evidence type="ECO:0000256" key="4">
    <source>
        <dbReference type="HAMAP-Rule" id="MF_01082"/>
    </source>
</evidence>
<dbReference type="Gene3D" id="3.30.2350.20">
    <property type="entry name" value="TruD, catalytic domain"/>
    <property type="match status" value="1"/>
</dbReference>
<dbReference type="InterPro" id="IPR020103">
    <property type="entry name" value="PsdUridine_synth_cat_dom_sf"/>
</dbReference>
<dbReference type="GO" id="GO:0003723">
    <property type="term" value="F:RNA binding"/>
    <property type="evidence" value="ECO:0007669"/>
    <property type="project" value="InterPro"/>
</dbReference>
<organism evidence="6 7">
    <name type="scientific">Entomomonas asaccharolytica</name>
    <dbReference type="NCBI Taxonomy" id="2785331"/>
    <lineage>
        <taxon>Bacteria</taxon>
        <taxon>Pseudomonadati</taxon>
        <taxon>Pseudomonadota</taxon>
        <taxon>Gammaproteobacteria</taxon>
        <taxon>Pseudomonadales</taxon>
        <taxon>Pseudomonadaceae</taxon>
        <taxon>Entomomonas</taxon>
    </lineage>
</organism>
<comment type="catalytic activity">
    <reaction evidence="4">
        <text>uridine(13) in tRNA = pseudouridine(13) in tRNA</text>
        <dbReference type="Rhea" id="RHEA:42540"/>
        <dbReference type="Rhea" id="RHEA-COMP:10105"/>
        <dbReference type="Rhea" id="RHEA-COMP:10106"/>
        <dbReference type="ChEBI" id="CHEBI:65314"/>
        <dbReference type="ChEBI" id="CHEBI:65315"/>
        <dbReference type="EC" id="5.4.99.27"/>
    </reaction>
</comment>
<comment type="function">
    <text evidence="4">Responsible for synthesis of pseudouridine from uracil-13 in transfer RNAs.</text>
</comment>
<protein>
    <recommendedName>
        <fullName evidence="4">tRNA pseudouridine synthase D</fullName>
        <ecNumber evidence="4">5.4.99.27</ecNumber>
    </recommendedName>
    <alternativeName>
        <fullName evidence="4">tRNA pseudouridine(13) synthase</fullName>
    </alternativeName>
    <alternativeName>
        <fullName evidence="4">tRNA pseudouridylate synthase D</fullName>
    </alternativeName>
    <alternativeName>
        <fullName evidence="4">tRNA-uridine isomerase D</fullName>
    </alternativeName>
</protein>
<dbReference type="InterPro" id="IPR043165">
    <property type="entry name" value="TruD_insert_sf"/>
</dbReference>
<dbReference type="EMBL" id="CP067393">
    <property type="protein sequence ID" value="QQP85278.1"/>
    <property type="molecule type" value="Genomic_DNA"/>
</dbReference>
<dbReference type="PANTHER" id="PTHR47811:SF1">
    <property type="entry name" value="TRNA PSEUDOURIDINE SYNTHASE D"/>
    <property type="match status" value="1"/>
</dbReference>
<dbReference type="InterPro" id="IPR001656">
    <property type="entry name" value="PsdUridine_synth_TruD"/>
</dbReference>
<accession>A0A974RWJ7</accession>
<feature type="domain" description="TRUD" evidence="5">
    <location>
        <begin position="157"/>
        <end position="303"/>
    </location>
</feature>
<dbReference type="InterPro" id="IPR042214">
    <property type="entry name" value="TruD_catalytic"/>
</dbReference>
<proteinExistence type="inferred from homology"/>
<comment type="similarity">
    <text evidence="1 4">Belongs to the pseudouridine synthase TruD family.</text>
</comment>
<dbReference type="InterPro" id="IPR020119">
    <property type="entry name" value="PsdUridine_synth_TruD_CS"/>
</dbReference>
<dbReference type="KEGG" id="eaz:JHT90_12960"/>
<keyword evidence="3 4" id="KW-0413">Isomerase</keyword>
<dbReference type="NCBIfam" id="NF002153">
    <property type="entry name" value="PRK00984.1-2"/>
    <property type="match status" value="1"/>
</dbReference>
<evidence type="ECO:0000256" key="3">
    <source>
        <dbReference type="ARBA" id="ARBA00023235"/>
    </source>
</evidence>
<keyword evidence="7" id="KW-1185">Reference proteome</keyword>
<dbReference type="GO" id="GO:0005829">
    <property type="term" value="C:cytosol"/>
    <property type="evidence" value="ECO:0007669"/>
    <property type="project" value="TreeGrafter"/>
</dbReference>
<sequence length="349" mass="39792">MTELELLGPTAWGEACGVAQLKAIAEDFQVDEVLDIPLTGEGEHLWLWVEKRYLNTEEVAKRIARAIQIPLRQVSYAGLKDKLALTRQWFSIHLPGKTDPDLTGLASDQLQIIKQVRHQRKLQRGTHSANRFIIRLIQLEAEHHLLTERLQLIAQQGVPNYFGLQRFGFDGGNVEQAIEWANQQAYPEQRNLRSRLLSSARSYLFNKVLADRVAQGTWNKLIEGDVLSFTDSRSFFPAAQLTENDTRLAELDIHPTAPLWGEGELATTEQALQQEQTIVAQYPPLTTWLQSANMRQERRVMRLPVKDLTWHFVDPKTLQLNFILPTGCFATSVVREIVSLIATEDKCTY</sequence>
<dbReference type="GO" id="GO:0031119">
    <property type="term" value="P:tRNA pseudouridine synthesis"/>
    <property type="evidence" value="ECO:0007669"/>
    <property type="project" value="UniProtKB-UniRule"/>
</dbReference>
<dbReference type="Gene3D" id="3.30.2340.10">
    <property type="entry name" value="TruD, insertion domain"/>
    <property type="match status" value="1"/>
</dbReference>
<dbReference type="CDD" id="cd02575">
    <property type="entry name" value="PseudoU_synth_EcTruD"/>
    <property type="match status" value="1"/>
</dbReference>
<gene>
    <name evidence="4 6" type="primary">truD</name>
    <name evidence="6" type="ORF">JHT90_12960</name>
</gene>
<feature type="active site" description="Nucleophile" evidence="4">
    <location>
        <position position="81"/>
    </location>
</feature>
<dbReference type="HAMAP" id="MF_01082">
    <property type="entry name" value="TruD"/>
    <property type="match status" value="1"/>
</dbReference>
<evidence type="ECO:0000313" key="7">
    <source>
        <dbReference type="Proteomes" id="UP000595278"/>
    </source>
</evidence>
<dbReference type="Proteomes" id="UP000595278">
    <property type="component" value="Chromosome"/>
</dbReference>
<dbReference type="PROSITE" id="PS50984">
    <property type="entry name" value="TRUD"/>
    <property type="match status" value="1"/>
</dbReference>
<evidence type="ECO:0000313" key="6">
    <source>
        <dbReference type="EMBL" id="QQP85278.1"/>
    </source>
</evidence>
<dbReference type="GO" id="GO:0160150">
    <property type="term" value="F:tRNA pseudouridine(13) synthase activity"/>
    <property type="evidence" value="ECO:0007669"/>
    <property type="project" value="UniProtKB-EC"/>
</dbReference>
<evidence type="ECO:0000259" key="5">
    <source>
        <dbReference type="PROSITE" id="PS50984"/>
    </source>
</evidence>
<reference evidence="6 7" key="1">
    <citation type="submission" date="2021-01" db="EMBL/GenBank/DDBJ databases">
        <title>Entomomonas sp. F2A isolated from a house cricket (Acheta domesticus).</title>
        <authorList>
            <person name="Spergser J."/>
            <person name="Busse H.-J."/>
        </authorList>
    </citation>
    <scope>NUCLEOTIDE SEQUENCE [LARGE SCALE GENOMIC DNA]</scope>
    <source>
        <strain evidence="6 7">F2A</strain>
    </source>
</reference>